<keyword evidence="5" id="KW-0238">DNA-binding</keyword>
<evidence type="ECO:0000256" key="6">
    <source>
        <dbReference type="ARBA" id="ARBA00023163"/>
    </source>
</evidence>
<evidence type="ECO:0000313" key="14">
    <source>
        <dbReference type="Proteomes" id="UP000606274"/>
    </source>
</evidence>
<name>A0A8T0AGA0_SILME</name>
<feature type="region of interest" description="Disordered" evidence="9">
    <location>
        <begin position="1"/>
        <end position="99"/>
    </location>
</feature>
<dbReference type="InterPro" id="IPR017884">
    <property type="entry name" value="SANT_dom"/>
</dbReference>
<dbReference type="SMART" id="SM00717">
    <property type="entry name" value="SANT"/>
    <property type="match status" value="1"/>
</dbReference>
<evidence type="ECO:0000256" key="5">
    <source>
        <dbReference type="ARBA" id="ARBA00023125"/>
    </source>
</evidence>
<comment type="caution">
    <text evidence="13">The sequence shown here is derived from an EMBL/GenBank/DDBJ whole genome shotgun (WGS) entry which is preliminary data.</text>
</comment>
<keyword evidence="8" id="KW-0863">Zinc-finger</keyword>
<gene>
    <name evidence="13" type="ORF">HF521_012349</name>
</gene>
<feature type="region of interest" description="Disordered" evidence="9">
    <location>
        <begin position="448"/>
        <end position="479"/>
    </location>
</feature>
<evidence type="ECO:0000256" key="2">
    <source>
        <dbReference type="ARBA" id="ARBA00022553"/>
    </source>
</evidence>
<dbReference type="InterPro" id="IPR013087">
    <property type="entry name" value="Znf_C2H2_type"/>
</dbReference>
<dbReference type="InterPro" id="IPR051066">
    <property type="entry name" value="Trans_reg/Corepressor"/>
</dbReference>
<feature type="compositionally biased region" description="Basic and acidic residues" evidence="9">
    <location>
        <begin position="502"/>
        <end position="522"/>
    </location>
</feature>
<evidence type="ECO:0000259" key="10">
    <source>
        <dbReference type="PROSITE" id="PS50157"/>
    </source>
</evidence>
<feature type="compositionally biased region" description="Low complexity" evidence="9">
    <location>
        <begin position="168"/>
        <end position="187"/>
    </location>
</feature>
<feature type="compositionally biased region" description="Basic and acidic residues" evidence="9">
    <location>
        <begin position="398"/>
        <end position="410"/>
    </location>
</feature>
<dbReference type="GO" id="GO:0005667">
    <property type="term" value="C:transcription regulator complex"/>
    <property type="evidence" value="ECO:0007669"/>
    <property type="project" value="TreeGrafter"/>
</dbReference>
<evidence type="ECO:0000256" key="8">
    <source>
        <dbReference type="PROSITE-ProRule" id="PRU00042"/>
    </source>
</evidence>
<dbReference type="PANTHER" id="PTHR16089:SF24">
    <property type="entry name" value="MITOTIC DEACETYLASE-ASSOCIATED SANT DOMAIN PROTEIN"/>
    <property type="match status" value="1"/>
</dbReference>
<keyword evidence="8" id="KW-0862">Zinc</keyword>
<dbReference type="PANTHER" id="PTHR16089">
    <property type="entry name" value="REST COREPRESSOR COREST PROTEIN-RELATED"/>
    <property type="match status" value="1"/>
</dbReference>
<keyword evidence="7" id="KW-0539">Nucleus</keyword>
<reference evidence="13" key="1">
    <citation type="submission" date="2020-08" db="EMBL/GenBank/DDBJ databases">
        <title>Chromosome-level assembly of Southern catfish (Silurus meridionalis) provides insights into visual adaptation to the nocturnal and benthic lifestyles.</title>
        <authorList>
            <person name="Zhang Y."/>
            <person name="Wang D."/>
            <person name="Peng Z."/>
        </authorList>
    </citation>
    <scope>NUCLEOTIDE SEQUENCE</scope>
    <source>
        <strain evidence="13">SWU-2019-XX</strain>
        <tissue evidence="13">Muscle</tissue>
    </source>
</reference>
<dbReference type="GO" id="GO:0008270">
    <property type="term" value="F:zinc ion binding"/>
    <property type="evidence" value="ECO:0007669"/>
    <property type="project" value="UniProtKB-KW"/>
</dbReference>
<feature type="domain" description="SANT" evidence="12">
    <location>
        <begin position="314"/>
        <end position="365"/>
    </location>
</feature>
<dbReference type="PROSITE" id="PS50157">
    <property type="entry name" value="ZINC_FINGER_C2H2_2"/>
    <property type="match status" value="1"/>
</dbReference>
<feature type="domain" description="ELM2" evidence="11">
    <location>
        <begin position="207"/>
        <end position="299"/>
    </location>
</feature>
<feature type="region of interest" description="Disordered" evidence="9">
    <location>
        <begin position="168"/>
        <end position="193"/>
    </location>
</feature>
<dbReference type="EMBL" id="JABFDY010000023">
    <property type="protein sequence ID" value="KAF7690545.1"/>
    <property type="molecule type" value="Genomic_DNA"/>
</dbReference>
<evidence type="ECO:0000259" key="12">
    <source>
        <dbReference type="PROSITE" id="PS51293"/>
    </source>
</evidence>
<dbReference type="GO" id="GO:0000118">
    <property type="term" value="C:histone deacetylase complex"/>
    <property type="evidence" value="ECO:0007669"/>
    <property type="project" value="TreeGrafter"/>
</dbReference>
<keyword evidence="3" id="KW-0007">Acetylation</keyword>
<evidence type="ECO:0008006" key="15">
    <source>
        <dbReference type="Google" id="ProtNLM"/>
    </source>
</evidence>
<proteinExistence type="predicted"/>
<feature type="compositionally biased region" description="Basic and acidic residues" evidence="9">
    <location>
        <begin position="545"/>
        <end position="558"/>
    </location>
</feature>
<protein>
    <recommendedName>
        <fullName evidence="15">ELM2 and SANT domain-containing protein 1</fullName>
    </recommendedName>
</protein>
<dbReference type="InterPro" id="IPR000949">
    <property type="entry name" value="ELM2_dom"/>
</dbReference>
<keyword evidence="4" id="KW-0805">Transcription regulation</keyword>
<dbReference type="GO" id="GO:0006357">
    <property type="term" value="P:regulation of transcription by RNA polymerase II"/>
    <property type="evidence" value="ECO:0007669"/>
    <property type="project" value="TreeGrafter"/>
</dbReference>
<dbReference type="Pfam" id="PF01448">
    <property type="entry name" value="ELM2"/>
    <property type="match status" value="1"/>
</dbReference>
<dbReference type="PROSITE" id="PS00028">
    <property type="entry name" value="ZINC_FINGER_C2H2_1"/>
    <property type="match status" value="1"/>
</dbReference>
<dbReference type="AlphaFoldDB" id="A0A8T0AGA0"/>
<dbReference type="InterPro" id="IPR001005">
    <property type="entry name" value="SANT/Myb"/>
</dbReference>
<evidence type="ECO:0000256" key="4">
    <source>
        <dbReference type="ARBA" id="ARBA00023015"/>
    </source>
</evidence>
<evidence type="ECO:0000259" key="11">
    <source>
        <dbReference type="PROSITE" id="PS51156"/>
    </source>
</evidence>
<dbReference type="GO" id="GO:0003677">
    <property type="term" value="F:DNA binding"/>
    <property type="evidence" value="ECO:0007669"/>
    <property type="project" value="UniProtKB-KW"/>
</dbReference>
<keyword evidence="14" id="KW-1185">Reference proteome</keyword>
<dbReference type="PROSITE" id="PS51156">
    <property type="entry name" value="ELM2"/>
    <property type="match status" value="1"/>
</dbReference>
<comment type="subcellular location">
    <subcellularLocation>
        <location evidence="1">Nucleus</location>
    </subcellularLocation>
</comment>
<organism evidence="13 14">
    <name type="scientific">Silurus meridionalis</name>
    <name type="common">Southern catfish</name>
    <name type="synonym">Silurus soldatovi meridionalis</name>
    <dbReference type="NCBI Taxonomy" id="175797"/>
    <lineage>
        <taxon>Eukaryota</taxon>
        <taxon>Metazoa</taxon>
        <taxon>Chordata</taxon>
        <taxon>Craniata</taxon>
        <taxon>Vertebrata</taxon>
        <taxon>Euteleostomi</taxon>
        <taxon>Actinopterygii</taxon>
        <taxon>Neopterygii</taxon>
        <taxon>Teleostei</taxon>
        <taxon>Ostariophysi</taxon>
        <taxon>Siluriformes</taxon>
        <taxon>Siluridae</taxon>
        <taxon>Silurus</taxon>
    </lineage>
</organism>
<dbReference type="PROSITE" id="PS51293">
    <property type="entry name" value="SANT"/>
    <property type="match status" value="1"/>
</dbReference>
<evidence type="ECO:0000256" key="3">
    <source>
        <dbReference type="ARBA" id="ARBA00022990"/>
    </source>
</evidence>
<keyword evidence="8" id="KW-0479">Metal-binding</keyword>
<accession>A0A8T0AGA0</accession>
<dbReference type="SMART" id="SM01189">
    <property type="entry name" value="ELM2"/>
    <property type="match status" value="1"/>
</dbReference>
<dbReference type="FunFam" id="1.10.10.60:FF:000086">
    <property type="entry name" value="transcriptional-regulating factor 1 isoform X1"/>
    <property type="match status" value="1"/>
</dbReference>
<feature type="region of interest" description="Disordered" evidence="9">
    <location>
        <begin position="495"/>
        <end position="558"/>
    </location>
</feature>
<feature type="compositionally biased region" description="Polar residues" evidence="9">
    <location>
        <begin position="463"/>
        <end position="472"/>
    </location>
</feature>
<keyword evidence="2" id="KW-0597">Phosphoprotein</keyword>
<sequence length="558" mass="62958">MRDESTSNRQTGMPPLVMPVSVPVRRIQVQVEQTGGWTREQRLPPESTQQSEHKPSVIVKRRRSLRTCDGFDQEEAMEDERSPDKIKRRPRPEPLVIPPPRPCTFIAPSVYSSISPFQSHLRSPIRILDNPLTLPPYTPPPILSPVREGSGLYFSTFLSNIAAGNQGLPPLSTPKTTSRSLLRSSSSDITPPMPPLIGEATPVCLEPRINIGTHHQAEIPELQKHLLVNQDQHKATLVYLPLPQVESSPPQDDTVDNLMNLACSSVLCGGGTNVELMHHCLHENGGDVMKTLEMLLLRKPIFTKDHHLANYHYAGSDCWTVDEKRYFNKGISAYRKDFFLVQKVVQSKTLAQCVEFYYTYKKQVKVGRSGTLVYGPPDPEEPIPEIPQIKQEQPEAGEESKHKAEQKDKGADLLPNVTKTLQEGKVLVLGNPKVVLLDHVTALRQETQTPQFFAPKPRETAVRRSTPSNAPKSQGEPEGIFPCKKCSRVFYKVKSRSAHMKSHAEQEKKAAAQHQREEEERLAAMARLRAAKHETYEEDSEAEEYTIKPEKKRDDDWR</sequence>
<dbReference type="InterPro" id="IPR009057">
    <property type="entry name" value="Homeodomain-like_sf"/>
</dbReference>
<evidence type="ECO:0000256" key="9">
    <source>
        <dbReference type="SAM" id="MobiDB-lite"/>
    </source>
</evidence>
<feature type="compositionally biased region" description="Low complexity" evidence="9">
    <location>
        <begin position="13"/>
        <end position="24"/>
    </location>
</feature>
<feature type="domain" description="C2H2-type" evidence="10">
    <location>
        <begin position="481"/>
        <end position="508"/>
    </location>
</feature>
<dbReference type="GO" id="GO:0003714">
    <property type="term" value="F:transcription corepressor activity"/>
    <property type="evidence" value="ECO:0007669"/>
    <property type="project" value="TreeGrafter"/>
</dbReference>
<dbReference type="SUPFAM" id="SSF46689">
    <property type="entry name" value="Homeodomain-like"/>
    <property type="match status" value="1"/>
</dbReference>
<feature type="region of interest" description="Disordered" evidence="9">
    <location>
        <begin position="391"/>
        <end position="410"/>
    </location>
</feature>
<evidence type="ECO:0000313" key="13">
    <source>
        <dbReference type="EMBL" id="KAF7690545.1"/>
    </source>
</evidence>
<dbReference type="Proteomes" id="UP000606274">
    <property type="component" value="Unassembled WGS sequence"/>
</dbReference>
<evidence type="ECO:0000256" key="1">
    <source>
        <dbReference type="ARBA" id="ARBA00004123"/>
    </source>
</evidence>
<evidence type="ECO:0000256" key="7">
    <source>
        <dbReference type="ARBA" id="ARBA00023242"/>
    </source>
</evidence>
<dbReference type="Gene3D" id="1.10.10.60">
    <property type="entry name" value="Homeodomain-like"/>
    <property type="match status" value="1"/>
</dbReference>
<keyword evidence="6" id="KW-0804">Transcription</keyword>